<dbReference type="KEGG" id="pis:Pisl_1582"/>
<dbReference type="eggNOG" id="arCOG05509">
    <property type="taxonomic scope" value="Archaea"/>
</dbReference>
<keyword evidence="2" id="KW-1185">Reference proteome</keyword>
<dbReference type="EMBL" id="CP000504">
    <property type="protein sequence ID" value="ABL88736.1"/>
    <property type="molecule type" value="Genomic_DNA"/>
</dbReference>
<protein>
    <recommendedName>
        <fullName evidence="3">DUF1922 domain-containing protein</fullName>
    </recommendedName>
</protein>
<evidence type="ECO:0000313" key="2">
    <source>
        <dbReference type="Proteomes" id="UP000002595"/>
    </source>
</evidence>
<proteinExistence type="predicted"/>
<dbReference type="Proteomes" id="UP000002595">
    <property type="component" value="Chromosome"/>
</dbReference>
<sequence>MMRYVAVVCPKCGRASATKATAQRHQCPYCGTIIRINDATVITVGDSKKVREAVVRYNTQKKV</sequence>
<dbReference type="AlphaFoldDB" id="A1RUV4"/>
<dbReference type="STRING" id="384616.Pisl_1582"/>
<organism evidence="1 2">
    <name type="scientific">Pyrobaculum islandicum (strain DSM 4184 / JCM 9189 / GEO3)</name>
    <dbReference type="NCBI Taxonomy" id="384616"/>
    <lineage>
        <taxon>Archaea</taxon>
        <taxon>Thermoproteota</taxon>
        <taxon>Thermoprotei</taxon>
        <taxon>Thermoproteales</taxon>
        <taxon>Thermoproteaceae</taxon>
        <taxon>Pyrobaculum</taxon>
    </lineage>
</organism>
<reference evidence="1" key="1">
    <citation type="submission" date="2006-12" db="EMBL/GenBank/DDBJ databases">
        <title>Complete sequence of Pyrobaculum islandicum DSM 4184.</title>
        <authorList>
            <person name="Copeland A."/>
            <person name="Lucas S."/>
            <person name="Lapidus A."/>
            <person name="Barry K."/>
            <person name="Detter J.C."/>
            <person name="Glavina del Rio T."/>
            <person name="Dalin E."/>
            <person name="Tice H."/>
            <person name="Pitluck S."/>
            <person name="Meincke L."/>
            <person name="Brettin T."/>
            <person name="Bruce D."/>
            <person name="Han C."/>
            <person name="Tapia R."/>
            <person name="Gilna P."/>
            <person name="Schmutz J."/>
            <person name="Larimer F."/>
            <person name="Land M."/>
            <person name="Hauser L."/>
            <person name="Kyrpides N."/>
            <person name="Mikhailova N."/>
            <person name="Cozen A.E."/>
            <person name="Fitz-Gibbon S.T."/>
            <person name="House C.H."/>
            <person name="Saltikov C."/>
            <person name="Lowe T."/>
            <person name="Richardson P."/>
        </authorList>
    </citation>
    <scope>NUCLEOTIDE SEQUENCE [LARGE SCALE GENOMIC DNA]</scope>
    <source>
        <strain evidence="1">DSM 4184</strain>
    </source>
</reference>
<accession>A1RUV4</accession>
<name>A1RUV4_PYRIL</name>
<evidence type="ECO:0000313" key="1">
    <source>
        <dbReference type="EMBL" id="ABL88736.1"/>
    </source>
</evidence>
<dbReference type="Gene3D" id="3.90.820.10">
    <property type="entry name" value="Structural Genomics, Unknown Function 30-nov-00 1gh9 Mol_id"/>
    <property type="match status" value="1"/>
</dbReference>
<dbReference type="HOGENOM" id="CLU_200173_0_0_2"/>
<gene>
    <name evidence="1" type="ordered locus">Pisl_1582</name>
</gene>
<evidence type="ECO:0008006" key="3">
    <source>
        <dbReference type="Google" id="ProtNLM"/>
    </source>
</evidence>